<accession>A0AAN9Y323</accession>
<feature type="region of interest" description="Disordered" evidence="7">
    <location>
        <begin position="169"/>
        <end position="193"/>
    </location>
</feature>
<dbReference type="Proteomes" id="UP001367676">
    <property type="component" value="Unassembled WGS sequence"/>
</dbReference>
<dbReference type="Pfam" id="PF16493">
    <property type="entry name" value="Meis_PKNOX_N"/>
    <property type="match status" value="1"/>
</dbReference>
<dbReference type="CDD" id="cd00086">
    <property type="entry name" value="homeodomain"/>
    <property type="match status" value="1"/>
</dbReference>
<dbReference type="InterPro" id="IPR050224">
    <property type="entry name" value="TALE_homeobox"/>
</dbReference>
<keyword evidence="5 6" id="KW-0539">Nucleus</keyword>
<evidence type="ECO:0000256" key="1">
    <source>
        <dbReference type="ARBA" id="ARBA00004123"/>
    </source>
</evidence>
<dbReference type="GO" id="GO:0048663">
    <property type="term" value="P:neuron fate commitment"/>
    <property type="evidence" value="ECO:0007669"/>
    <property type="project" value="UniProtKB-ARBA"/>
</dbReference>
<evidence type="ECO:0000256" key="2">
    <source>
        <dbReference type="ARBA" id="ARBA00009661"/>
    </source>
</evidence>
<feature type="compositionally biased region" description="Low complexity" evidence="7">
    <location>
        <begin position="170"/>
        <end position="189"/>
    </location>
</feature>
<feature type="region of interest" description="Disordered" evidence="7">
    <location>
        <begin position="240"/>
        <end position="260"/>
    </location>
</feature>
<dbReference type="EMBL" id="JBBCAQ010000033">
    <property type="protein sequence ID" value="KAK7582593.1"/>
    <property type="molecule type" value="Genomic_DNA"/>
</dbReference>
<dbReference type="GO" id="GO:0005634">
    <property type="term" value="C:nucleus"/>
    <property type="evidence" value="ECO:0007669"/>
    <property type="project" value="UniProtKB-SubCell"/>
</dbReference>
<feature type="compositionally biased region" description="Polar residues" evidence="7">
    <location>
        <begin position="240"/>
        <end position="259"/>
    </location>
</feature>
<keyword evidence="10" id="KW-1185">Reference proteome</keyword>
<evidence type="ECO:0000259" key="8">
    <source>
        <dbReference type="PROSITE" id="PS50071"/>
    </source>
</evidence>
<dbReference type="GO" id="GO:0009887">
    <property type="term" value="P:animal organ morphogenesis"/>
    <property type="evidence" value="ECO:0007669"/>
    <property type="project" value="UniProtKB-ARBA"/>
</dbReference>
<evidence type="ECO:0000256" key="4">
    <source>
        <dbReference type="ARBA" id="ARBA00023155"/>
    </source>
</evidence>
<sequence length="377" mass="42504">MLDREMENDADAADTADSGRSRLYLWYPTMVSYSANQTPVSNCNAPNDQAAFEADKRTVYKHPLFPLLALIFERCEQATQCAEIPSAEGFSMDIQAFVQHQDKDQRPFLTNDDEVDGLMIKAIQVLRIHLLELEKVQELCKDFCTRYITCLKGKMQSENLLKTDYTRGYSENNSSSGHSSDSNSPLSYSPQPYQVTCTAASNDQPFKMSRVSSSFSPTSPIKTTEVDQLLSVDCNVNSAESTHTLSPTPESLSPVSGTSCDEFEDQFGNKRKQKRGVLPKHATSIMRSWLFQHLVHPYPTEDEKKQIALQTNLTLLQVNNWFINARRRILQPMLDASTSDKKSFSTVPTDDSDIECSDDELHSTKSMSHFSEEDTDQ</sequence>
<comment type="caution">
    <text evidence="9">The sequence shown here is derived from an EMBL/GenBank/DDBJ whole genome shotgun (WGS) entry which is preliminary data.</text>
</comment>
<dbReference type="Gene3D" id="1.10.10.60">
    <property type="entry name" value="Homeodomain-like"/>
    <property type="match status" value="1"/>
</dbReference>
<evidence type="ECO:0000313" key="10">
    <source>
        <dbReference type="Proteomes" id="UP001367676"/>
    </source>
</evidence>
<dbReference type="GO" id="GO:0001654">
    <property type="term" value="P:eye development"/>
    <property type="evidence" value="ECO:0007669"/>
    <property type="project" value="UniProtKB-ARBA"/>
</dbReference>
<dbReference type="GO" id="GO:0006355">
    <property type="term" value="P:regulation of DNA-templated transcription"/>
    <property type="evidence" value="ECO:0007669"/>
    <property type="project" value="InterPro"/>
</dbReference>
<dbReference type="InterPro" id="IPR008422">
    <property type="entry name" value="KN_HD"/>
</dbReference>
<dbReference type="FunFam" id="1.10.10.60:FF:000004">
    <property type="entry name" value="Meis2 homeobox isoform 2c"/>
    <property type="match status" value="1"/>
</dbReference>
<keyword evidence="3 6" id="KW-0238">DNA-binding</keyword>
<comment type="subcellular location">
    <subcellularLocation>
        <location evidence="1 6">Nucleus</location>
    </subcellularLocation>
</comment>
<evidence type="ECO:0000256" key="7">
    <source>
        <dbReference type="SAM" id="MobiDB-lite"/>
    </source>
</evidence>
<name>A0AAN9Y323_9HEMI</name>
<reference evidence="9 10" key="1">
    <citation type="submission" date="2024-03" db="EMBL/GenBank/DDBJ databases">
        <title>Adaptation during the transition from Ophiocordyceps entomopathogen to insect associate is accompanied by gene loss and intensified selection.</title>
        <authorList>
            <person name="Ward C.M."/>
            <person name="Onetto C.A."/>
            <person name="Borneman A.R."/>
        </authorList>
    </citation>
    <scope>NUCLEOTIDE SEQUENCE [LARGE SCALE GENOMIC DNA]</scope>
    <source>
        <strain evidence="9">AWRI1</strain>
        <tissue evidence="9">Single Adult Female</tissue>
    </source>
</reference>
<dbReference type="SMART" id="SM00389">
    <property type="entry name" value="HOX"/>
    <property type="match status" value="1"/>
</dbReference>
<organism evidence="9 10">
    <name type="scientific">Parthenolecanium corni</name>
    <dbReference type="NCBI Taxonomy" id="536013"/>
    <lineage>
        <taxon>Eukaryota</taxon>
        <taxon>Metazoa</taxon>
        <taxon>Ecdysozoa</taxon>
        <taxon>Arthropoda</taxon>
        <taxon>Hexapoda</taxon>
        <taxon>Insecta</taxon>
        <taxon>Pterygota</taxon>
        <taxon>Neoptera</taxon>
        <taxon>Paraneoptera</taxon>
        <taxon>Hemiptera</taxon>
        <taxon>Sternorrhyncha</taxon>
        <taxon>Coccoidea</taxon>
        <taxon>Coccidae</taxon>
        <taxon>Parthenolecanium</taxon>
    </lineage>
</organism>
<dbReference type="AlphaFoldDB" id="A0AAN9Y323"/>
<evidence type="ECO:0000256" key="5">
    <source>
        <dbReference type="ARBA" id="ARBA00023242"/>
    </source>
</evidence>
<dbReference type="GO" id="GO:0000987">
    <property type="term" value="F:cis-regulatory region sequence-specific DNA binding"/>
    <property type="evidence" value="ECO:0007669"/>
    <property type="project" value="UniProtKB-ARBA"/>
</dbReference>
<feature type="region of interest" description="Disordered" evidence="7">
    <location>
        <begin position="337"/>
        <end position="377"/>
    </location>
</feature>
<evidence type="ECO:0000256" key="6">
    <source>
        <dbReference type="PROSITE-ProRule" id="PRU00108"/>
    </source>
</evidence>
<dbReference type="InterPro" id="IPR009057">
    <property type="entry name" value="Homeodomain-like_sf"/>
</dbReference>
<proteinExistence type="inferred from homology"/>
<keyword evidence="4 6" id="KW-0371">Homeobox</keyword>
<comment type="similarity">
    <text evidence="2">Belongs to the TALE/MEIS homeobox family.</text>
</comment>
<dbReference type="Pfam" id="PF05920">
    <property type="entry name" value="Homeobox_KN"/>
    <property type="match status" value="1"/>
</dbReference>
<feature type="DNA-binding region" description="Homeobox" evidence="6">
    <location>
        <begin position="271"/>
        <end position="333"/>
    </location>
</feature>
<dbReference type="SUPFAM" id="SSF46689">
    <property type="entry name" value="Homeodomain-like"/>
    <property type="match status" value="1"/>
</dbReference>
<dbReference type="PANTHER" id="PTHR11850">
    <property type="entry name" value="HOMEOBOX PROTEIN TRANSCRIPTION FACTORS"/>
    <property type="match status" value="1"/>
</dbReference>
<feature type="domain" description="Homeobox" evidence="8">
    <location>
        <begin position="269"/>
        <end position="332"/>
    </location>
</feature>
<evidence type="ECO:0000313" key="9">
    <source>
        <dbReference type="EMBL" id="KAK7582593.1"/>
    </source>
</evidence>
<dbReference type="InterPro" id="IPR001356">
    <property type="entry name" value="HD"/>
</dbReference>
<evidence type="ECO:0000256" key="3">
    <source>
        <dbReference type="ARBA" id="ARBA00023125"/>
    </source>
</evidence>
<dbReference type="GO" id="GO:0048646">
    <property type="term" value="P:anatomical structure formation involved in morphogenesis"/>
    <property type="evidence" value="ECO:0007669"/>
    <property type="project" value="UniProtKB-ARBA"/>
</dbReference>
<dbReference type="InterPro" id="IPR032453">
    <property type="entry name" value="PKNOX/Meis_N"/>
</dbReference>
<protein>
    <recommendedName>
        <fullName evidence="8">Homeobox domain-containing protein</fullName>
    </recommendedName>
</protein>
<dbReference type="PROSITE" id="PS50071">
    <property type="entry name" value="HOMEOBOX_2"/>
    <property type="match status" value="1"/>
</dbReference>
<gene>
    <name evidence="9" type="ORF">V9T40_014038</name>
</gene>